<organism evidence="1 2">
    <name type="scientific">Stylosanthes scabra</name>
    <dbReference type="NCBI Taxonomy" id="79078"/>
    <lineage>
        <taxon>Eukaryota</taxon>
        <taxon>Viridiplantae</taxon>
        <taxon>Streptophyta</taxon>
        <taxon>Embryophyta</taxon>
        <taxon>Tracheophyta</taxon>
        <taxon>Spermatophyta</taxon>
        <taxon>Magnoliopsida</taxon>
        <taxon>eudicotyledons</taxon>
        <taxon>Gunneridae</taxon>
        <taxon>Pentapetalae</taxon>
        <taxon>rosids</taxon>
        <taxon>fabids</taxon>
        <taxon>Fabales</taxon>
        <taxon>Fabaceae</taxon>
        <taxon>Papilionoideae</taxon>
        <taxon>50 kb inversion clade</taxon>
        <taxon>dalbergioids sensu lato</taxon>
        <taxon>Dalbergieae</taxon>
        <taxon>Pterocarpus clade</taxon>
        <taxon>Stylosanthes</taxon>
    </lineage>
</organism>
<name>A0ABU6XWQ2_9FABA</name>
<sequence>MVRRSELRCGSYGHQKAAVNSARVDSEASDLLSYRTTPQSSIGETPFRLTYGVEAIIPVEKGEPSPRLLLGPEDAIAERNLIDEVQTEAHLAELAL</sequence>
<protein>
    <submittedName>
        <fullName evidence="1">Uncharacterized protein</fullName>
    </submittedName>
</protein>
<evidence type="ECO:0000313" key="2">
    <source>
        <dbReference type="Proteomes" id="UP001341840"/>
    </source>
</evidence>
<reference evidence="1 2" key="1">
    <citation type="journal article" date="2023" name="Plants (Basel)">
        <title>Bridging the Gap: Combining Genomics and Transcriptomics Approaches to Understand Stylosanthes scabra, an Orphan Legume from the Brazilian Caatinga.</title>
        <authorList>
            <person name="Ferreira-Neto J.R.C."/>
            <person name="da Silva M.D."/>
            <person name="Binneck E."/>
            <person name="de Melo N.F."/>
            <person name="da Silva R.H."/>
            <person name="de Melo A.L.T.M."/>
            <person name="Pandolfi V."/>
            <person name="Bustamante F.O."/>
            <person name="Brasileiro-Vidal A.C."/>
            <person name="Benko-Iseppon A.M."/>
        </authorList>
    </citation>
    <scope>NUCLEOTIDE SEQUENCE [LARGE SCALE GENOMIC DNA]</scope>
    <source>
        <tissue evidence="1">Leaves</tissue>
    </source>
</reference>
<dbReference type="Proteomes" id="UP001341840">
    <property type="component" value="Unassembled WGS sequence"/>
</dbReference>
<comment type="caution">
    <text evidence="1">The sequence shown here is derived from an EMBL/GenBank/DDBJ whole genome shotgun (WGS) entry which is preliminary data.</text>
</comment>
<gene>
    <name evidence="1" type="ORF">PIB30_100392</name>
</gene>
<proteinExistence type="predicted"/>
<evidence type="ECO:0000313" key="1">
    <source>
        <dbReference type="EMBL" id="MED6201951.1"/>
    </source>
</evidence>
<dbReference type="EMBL" id="JASCZI010214247">
    <property type="protein sequence ID" value="MED6201951.1"/>
    <property type="molecule type" value="Genomic_DNA"/>
</dbReference>
<accession>A0ABU6XWQ2</accession>
<keyword evidence="2" id="KW-1185">Reference proteome</keyword>